<accession>A0A372JIB2</accession>
<dbReference type="GO" id="GO:0042602">
    <property type="term" value="F:riboflavin reductase (NADPH) activity"/>
    <property type="evidence" value="ECO:0007669"/>
    <property type="project" value="TreeGrafter"/>
</dbReference>
<protein>
    <submittedName>
        <fullName evidence="5">Flavin reductase</fullName>
    </submittedName>
</protein>
<dbReference type="GO" id="GO:0010181">
    <property type="term" value="F:FMN binding"/>
    <property type="evidence" value="ECO:0007669"/>
    <property type="project" value="InterPro"/>
</dbReference>
<dbReference type="Pfam" id="PF01613">
    <property type="entry name" value="Flavin_Reduct"/>
    <property type="match status" value="1"/>
</dbReference>
<evidence type="ECO:0000256" key="3">
    <source>
        <dbReference type="SAM" id="MobiDB-lite"/>
    </source>
</evidence>
<dbReference type="PANTHER" id="PTHR30466">
    <property type="entry name" value="FLAVIN REDUCTASE"/>
    <property type="match status" value="1"/>
</dbReference>
<dbReference type="SMART" id="SM00903">
    <property type="entry name" value="Flavin_Reduct"/>
    <property type="match status" value="1"/>
</dbReference>
<evidence type="ECO:0000259" key="4">
    <source>
        <dbReference type="SMART" id="SM00903"/>
    </source>
</evidence>
<dbReference type="OrthoDB" id="9792858at2"/>
<gene>
    <name evidence="5" type="ORF">DZF91_21835</name>
</gene>
<organism evidence="5 6">
    <name type="scientific">Actinomadura logoneensis</name>
    <dbReference type="NCBI Taxonomy" id="2293572"/>
    <lineage>
        <taxon>Bacteria</taxon>
        <taxon>Bacillati</taxon>
        <taxon>Actinomycetota</taxon>
        <taxon>Actinomycetes</taxon>
        <taxon>Streptosporangiales</taxon>
        <taxon>Thermomonosporaceae</taxon>
        <taxon>Actinomadura</taxon>
    </lineage>
</organism>
<dbReference type="Gene3D" id="2.30.110.10">
    <property type="entry name" value="Electron Transport, Fmn-binding Protein, Chain A"/>
    <property type="match status" value="1"/>
</dbReference>
<dbReference type="Proteomes" id="UP000261811">
    <property type="component" value="Unassembled WGS sequence"/>
</dbReference>
<dbReference type="InterPro" id="IPR054682">
    <property type="entry name" value="HsaB"/>
</dbReference>
<dbReference type="RefSeq" id="WP_117359312.1">
    <property type="nucleotide sequence ID" value="NZ_QURH01000335.1"/>
</dbReference>
<evidence type="ECO:0000313" key="5">
    <source>
        <dbReference type="EMBL" id="RFU39536.1"/>
    </source>
</evidence>
<name>A0A372JIB2_9ACTN</name>
<keyword evidence="2" id="KW-0560">Oxidoreductase</keyword>
<evidence type="ECO:0000256" key="1">
    <source>
        <dbReference type="ARBA" id="ARBA00008898"/>
    </source>
</evidence>
<sequence>MSHPSAAANAPRAIVPTADPTAEPTPDPTDASTFRQVLGHFCTGVVIITAMDSDVPAGFACQSFSALSLDPPLILFCPARTSRTWPVIRRAGRFAVNVLTEAQREVCAVFGRSGPDKFATTGWRRSAGGAPLLDSALAWLDCTLETVHEGGDHDIVVGRVTALGTGTAGRPLLFYRGGYTVTEAEPVPTGFQEEFLTWARPGDWF</sequence>
<dbReference type="InterPro" id="IPR002563">
    <property type="entry name" value="Flavin_Rdtase-like_dom"/>
</dbReference>
<dbReference type="NCBIfam" id="NF045630">
    <property type="entry name" value="monooxsub_HsaB"/>
    <property type="match status" value="1"/>
</dbReference>
<feature type="compositionally biased region" description="Low complexity" evidence="3">
    <location>
        <begin position="16"/>
        <end position="30"/>
    </location>
</feature>
<reference evidence="5 6" key="1">
    <citation type="submission" date="2018-08" db="EMBL/GenBank/DDBJ databases">
        <title>Actinomadura jelena sp. nov., a novel Actinomycete isolated from soil in Chad.</title>
        <authorList>
            <person name="Shi L."/>
        </authorList>
    </citation>
    <scope>NUCLEOTIDE SEQUENCE [LARGE SCALE GENOMIC DNA]</scope>
    <source>
        <strain evidence="5 6">NEAU-G17</strain>
    </source>
</reference>
<evidence type="ECO:0000313" key="6">
    <source>
        <dbReference type="Proteomes" id="UP000261811"/>
    </source>
</evidence>
<dbReference type="InterPro" id="IPR012349">
    <property type="entry name" value="Split_barrel_FMN-bd"/>
</dbReference>
<feature type="domain" description="Flavin reductase like" evidence="4">
    <location>
        <begin position="38"/>
        <end position="181"/>
    </location>
</feature>
<evidence type="ECO:0000256" key="2">
    <source>
        <dbReference type="ARBA" id="ARBA00023002"/>
    </source>
</evidence>
<dbReference type="AlphaFoldDB" id="A0A372JIB2"/>
<dbReference type="PANTHER" id="PTHR30466:SF11">
    <property type="entry name" value="FLAVIN-DEPENDENT MONOOXYGENASE, REDUCTASE SUBUNIT HSAB"/>
    <property type="match status" value="1"/>
</dbReference>
<keyword evidence="6" id="KW-1185">Reference proteome</keyword>
<feature type="region of interest" description="Disordered" evidence="3">
    <location>
        <begin position="1"/>
        <end position="30"/>
    </location>
</feature>
<comment type="caution">
    <text evidence="5">The sequence shown here is derived from an EMBL/GenBank/DDBJ whole genome shotgun (WGS) entry which is preliminary data.</text>
</comment>
<proteinExistence type="inferred from homology"/>
<dbReference type="SUPFAM" id="SSF50475">
    <property type="entry name" value="FMN-binding split barrel"/>
    <property type="match status" value="1"/>
</dbReference>
<comment type="similarity">
    <text evidence="1">Belongs to the non-flavoprotein flavin reductase family.</text>
</comment>
<dbReference type="EMBL" id="QURH01000335">
    <property type="protein sequence ID" value="RFU39536.1"/>
    <property type="molecule type" value="Genomic_DNA"/>
</dbReference>
<dbReference type="InterPro" id="IPR050268">
    <property type="entry name" value="NADH-dep_flavin_reductase"/>
</dbReference>